<accession>A0A415EU71</accession>
<dbReference type="CDD" id="cd00609">
    <property type="entry name" value="AAT_like"/>
    <property type="match status" value="1"/>
</dbReference>
<keyword evidence="5" id="KW-0169">Cobalamin biosynthesis</keyword>
<comment type="pathway">
    <text evidence="3">Cofactor biosynthesis; adenosylcobalamin biosynthesis.</text>
</comment>
<name>A0A415EU71_ENTCA</name>
<evidence type="ECO:0000256" key="4">
    <source>
        <dbReference type="ARBA" id="ARBA00012285"/>
    </source>
</evidence>
<evidence type="ECO:0000256" key="8">
    <source>
        <dbReference type="ARBA" id="ARBA00029996"/>
    </source>
</evidence>
<evidence type="ECO:0000256" key="7">
    <source>
        <dbReference type="ARBA" id="ARBA00023239"/>
    </source>
</evidence>
<evidence type="ECO:0000313" key="12">
    <source>
        <dbReference type="Proteomes" id="UP000286288"/>
    </source>
</evidence>
<dbReference type="UniPathway" id="UPA00148"/>
<dbReference type="AlphaFoldDB" id="A0A415EU71"/>
<organism evidence="11 12">
    <name type="scientific">Enterococcus casseliflavus</name>
    <name type="common">Enterococcus flavescens</name>
    <dbReference type="NCBI Taxonomy" id="37734"/>
    <lineage>
        <taxon>Bacteria</taxon>
        <taxon>Bacillati</taxon>
        <taxon>Bacillota</taxon>
        <taxon>Bacilli</taxon>
        <taxon>Lactobacillales</taxon>
        <taxon>Enterococcaceae</taxon>
        <taxon>Enterococcus</taxon>
    </lineage>
</organism>
<evidence type="ECO:0000259" key="10">
    <source>
        <dbReference type="Pfam" id="PF00155"/>
    </source>
</evidence>
<dbReference type="PANTHER" id="PTHR42885">
    <property type="entry name" value="HISTIDINOL-PHOSPHATE AMINOTRANSFERASE-RELATED"/>
    <property type="match status" value="1"/>
</dbReference>
<evidence type="ECO:0000256" key="1">
    <source>
        <dbReference type="ARBA" id="ARBA00001933"/>
    </source>
</evidence>
<evidence type="ECO:0000256" key="3">
    <source>
        <dbReference type="ARBA" id="ARBA00004953"/>
    </source>
</evidence>
<evidence type="ECO:0000256" key="9">
    <source>
        <dbReference type="ARBA" id="ARBA00048531"/>
    </source>
</evidence>
<gene>
    <name evidence="11" type="ORF">DW084_06550</name>
</gene>
<dbReference type="SUPFAM" id="SSF53383">
    <property type="entry name" value="PLP-dependent transferases"/>
    <property type="match status" value="1"/>
</dbReference>
<dbReference type="InterPro" id="IPR015422">
    <property type="entry name" value="PyrdxlP-dep_Trfase_small"/>
</dbReference>
<feature type="domain" description="Aminotransferase class I/classII large" evidence="10">
    <location>
        <begin position="25"/>
        <end position="352"/>
    </location>
</feature>
<dbReference type="InterPro" id="IPR005860">
    <property type="entry name" value="CobD"/>
</dbReference>
<dbReference type="Proteomes" id="UP000286288">
    <property type="component" value="Unassembled WGS sequence"/>
</dbReference>
<comment type="cofactor">
    <cofactor evidence="1">
        <name>pyridoxal 5'-phosphate</name>
        <dbReference type="ChEBI" id="CHEBI:597326"/>
    </cofactor>
</comment>
<dbReference type="InterPro" id="IPR004838">
    <property type="entry name" value="NHTrfase_class1_PyrdxlP-BS"/>
</dbReference>
<dbReference type="PANTHER" id="PTHR42885:SF1">
    <property type="entry name" value="THREONINE-PHOSPHATE DECARBOXYLASE"/>
    <property type="match status" value="1"/>
</dbReference>
<sequence length="370" mass="42321">MKIQHGGNVSEIREKYAIEHEIKDFSANINPLGIPRSIQVSLVTAMDYLQDYPDMRYHKLKKAIASHHALKDENWVYPANGAAEAIFNLAQAISIKKMALLAPTFMEYEGAYRHTGTKFCYFPTEADGFQVKMEKLIYFLGKNKCDGFCLCNPNNPTGNVLSRKELQPLLAYCRENQIKLIVDEAFIDFTDQQQNTLVDALEAYPQLYILRSMTKMFAIPGLRLGYLLTSDQEVMRVLNAQAVPWHINTFADQAGQAAIQDQSFVSKTNAYITKERCRLFEGLNQFRAHLKVFPSETNYLFFLFLGGCDLQQALLKKGFLIRDCRSFRGLTNNYYRIAVKDQETNQQFLSALREVLWEKEQPDLSALAGN</sequence>
<dbReference type="InterPro" id="IPR015421">
    <property type="entry name" value="PyrdxlP-dep_Trfase_major"/>
</dbReference>
<keyword evidence="7 11" id="KW-0456">Lyase</keyword>
<dbReference type="EC" id="4.1.1.81" evidence="4"/>
<dbReference type="PROSITE" id="PS00105">
    <property type="entry name" value="AA_TRANSFER_CLASS_1"/>
    <property type="match status" value="1"/>
</dbReference>
<evidence type="ECO:0000313" key="11">
    <source>
        <dbReference type="EMBL" id="RHK06831.1"/>
    </source>
</evidence>
<dbReference type="InterPro" id="IPR015424">
    <property type="entry name" value="PyrdxlP-dep_Trfase"/>
</dbReference>
<protein>
    <recommendedName>
        <fullName evidence="4">threonine-phosphate decarboxylase</fullName>
        <ecNumber evidence="4">4.1.1.81</ecNumber>
    </recommendedName>
    <alternativeName>
        <fullName evidence="8">L-threonine-O-3-phosphate decarboxylase</fullName>
    </alternativeName>
</protein>
<evidence type="ECO:0000256" key="6">
    <source>
        <dbReference type="ARBA" id="ARBA00022898"/>
    </source>
</evidence>
<dbReference type="NCBIfam" id="TIGR01140">
    <property type="entry name" value="L_thr_O3P_dcar"/>
    <property type="match status" value="1"/>
</dbReference>
<dbReference type="GO" id="GO:0009236">
    <property type="term" value="P:cobalamin biosynthetic process"/>
    <property type="evidence" value="ECO:0007669"/>
    <property type="project" value="UniProtKB-UniPathway"/>
</dbReference>
<comment type="catalytic activity">
    <reaction evidence="9">
        <text>O-phospho-L-threonine + H(+) = (R)-1-aminopropan-2-yl phosphate + CO2</text>
        <dbReference type="Rhea" id="RHEA:11492"/>
        <dbReference type="ChEBI" id="CHEBI:15378"/>
        <dbReference type="ChEBI" id="CHEBI:16526"/>
        <dbReference type="ChEBI" id="CHEBI:58563"/>
        <dbReference type="ChEBI" id="CHEBI:58675"/>
        <dbReference type="EC" id="4.1.1.81"/>
    </reaction>
</comment>
<reference evidence="11 12" key="1">
    <citation type="submission" date="2018-08" db="EMBL/GenBank/DDBJ databases">
        <title>A genome reference for cultivated species of the human gut microbiota.</title>
        <authorList>
            <person name="Zou Y."/>
            <person name="Xue W."/>
            <person name="Luo G."/>
        </authorList>
    </citation>
    <scope>NUCLEOTIDE SEQUENCE [LARGE SCALE GENOMIC DNA]</scope>
    <source>
        <strain evidence="11 12">AF48-16</strain>
    </source>
</reference>
<dbReference type="EMBL" id="QRMZ01000007">
    <property type="protein sequence ID" value="RHK06831.1"/>
    <property type="molecule type" value="Genomic_DNA"/>
</dbReference>
<evidence type="ECO:0000256" key="5">
    <source>
        <dbReference type="ARBA" id="ARBA00022573"/>
    </source>
</evidence>
<dbReference type="Pfam" id="PF00155">
    <property type="entry name" value="Aminotran_1_2"/>
    <property type="match status" value="1"/>
</dbReference>
<dbReference type="Gene3D" id="3.40.640.10">
    <property type="entry name" value="Type I PLP-dependent aspartate aminotransferase-like (Major domain)"/>
    <property type="match status" value="1"/>
</dbReference>
<dbReference type="GO" id="GO:0030170">
    <property type="term" value="F:pyridoxal phosphate binding"/>
    <property type="evidence" value="ECO:0007669"/>
    <property type="project" value="InterPro"/>
</dbReference>
<evidence type="ECO:0000256" key="2">
    <source>
        <dbReference type="ARBA" id="ARBA00003444"/>
    </source>
</evidence>
<proteinExistence type="predicted"/>
<dbReference type="Gene3D" id="3.90.1150.10">
    <property type="entry name" value="Aspartate Aminotransferase, domain 1"/>
    <property type="match status" value="1"/>
</dbReference>
<keyword evidence="6" id="KW-0663">Pyridoxal phosphate</keyword>
<comment type="caution">
    <text evidence="11">The sequence shown here is derived from an EMBL/GenBank/DDBJ whole genome shotgun (WGS) entry which is preliminary data.</text>
</comment>
<comment type="function">
    <text evidence="2">Decarboxylates L-threonine-O-3-phosphate to yield (R)-1-amino-2-propanol O-2-phosphate, the precursor for the linkage between the nucleotide loop and the corrin ring in cobalamin.</text>
</comment>
<dbReference type="InterPro" id="IPR004839">
    <property type="entry name" value="Aminotransferase_I/II_large"/>
</dbReference>
<dbReference type="GO" id="GO:0048472">
    <property type="term" value="F:threonine-phosphate decarboxylase activity"/>
    <property type="evidence" value="ECO:0007669"/>
    <property type="project" value="UniProtKB-EC"/>
</dbReference>